<reference evidence="2 3" key="1">
    <citation type="submission" date="2019-03" db="EMBL/GenBank/DDBJ databases">
        <title>Bacillus niacini sp. nov. a Nicotinate-Metabolizing Mesophile Isolated from Soil.</title>
        <authorList>
            <person name="Zhang G."/>
        </authorList>
    </citation>
    <scope>NUCLEOTIDE SEQUENCE [LARGE SCALE GENOMIC DNA]</scope>
    <source>
        <strain evidence="2 3">WN066</strain>
    </source>
</reference>
<protein>
    <recommendedName>
        <fullName evidence="1">TniQ domain-containing protein</fullName>
    </recommendedName>
</protein>
<accession>A0A4R5VSP1</accession>
<name>A0A4R5VSP1_9BACI</name>
<proteinExistence type="predicted"/>
<sequence length="632" mass="74240">MKIKSFIQRIEINEEESLSSFIYRLSIENLLDSINPIGNALGIKWWEMPLNLFDEVACRKISSLSGIHKNVLYSKSYHALLNGMSEKEIKMWFHRTKIKYCPKCLADKKIHRYLWGLKPICICLKHKQILINECPGCKNQVYMKALINGRCGYCNLHLERGESFKVNENDFIYLSQNQFQQLIIGNKKTAIRGLSPTKLMSLFDSMFRLFDGFESFINTNVSHLGNKVKYKPGNQLEMSVSIANIYWMLFEDFPNNFLYSLDTFYKSDSPRKKYRKRLFSNFISTHCEFDFIKKEFESYKETQIKNGLVPRNIETFDESSALKLKQMYYTKKDIYQKFNISRGEIAKLCNKNLLNPKKVVVEAHTNYYFDKHETEKILETYLKKENNLITKKEAANFLGVSVEAMVHLIEKDLIIQQEAFIKKQYPYISKESVIYLIQQLSKNVKPINYDDTKRFIVYQECLNKYVTSGLQIAKLLQWAISEEINVYSLNVDIKINQLLFDEKEIKKLLQKEDIENNGYNLGDVSKVLGFTDRTLHKMIQAKLIVPIGVSISKNGRRIYFFDKEHIDEFKEAYISPVAAASKYNVNYSMLNKYSHKKVLKNYMNGICQKTLFKKEELEEILMRKGYILRGNR</sequence>
<dbReference type="EMBL" id="SMYO01000005">
    <property type="protein sequence ID" value="TDK61786.1"/>
    <property type="molecule type" value="Genomic_DNA"/>
</dbReference>
<organism evidence="2 3">
    <name type="scientific">Bacillus salipaludis</name>
    <dbReference type="NCBI Taxonomy" id="2547811"/>
    <lineage>
        <taxon>Bacteria</taxon>
        <taxon>Bacillati</taxon>
        <taxon>Bacillota</taxon>
        <taxon>Bacilli</taxon>
        <taxon>Bacillales</taxon>
        <taxon>Bacillaceae</taxon>
        <taxon>Bacillus</taxon>
    </lineage>
</organism>
<dbReference type="InterPro" id="IPR009492">
    <property type="entry name" value="TniQ"/>
</dbReference>
<comment type="caution">
    <text evidence="2">The sequence shown here is derived from an EMBL/GenBank/DDBJ whole genome shotgun (WGS) entry which is preliminary data.</text>
</comment>
<dbReference type="Pfam" id="PF06527">
    <property type="entry name" value="TniQ"/>
    <property type="match status" value="1"/>
</dbReference>
<dbReference type="AlphaFoldDB" id="A0A4R5VSP1"/>
<feature type="domain" description="TniQ" evidence="1">
    <location>
        <begin position="9"/>
        <end position="128"/>
    </location>
</feature>
<evidence type="ECO:0000259" key="1">
    <source>
        <dbReference type="Pfam" id="PF06527"/>
    </source>
</evidence>
<dbReference type="Proteomes" id="UP000295132">
    <property type="component" value="Unassembled WGS sequence"/>
</dbReference>
<evidence type="ECO:0000313" key="2">
    <source>
        <dbReference type="EMBL" id="TDK61786.1"/>
    </source>
</evidence>
<evidence type="ECO:0000313" key="3">
    <source>
        <dbReference type="Proteomes" id="UP000295132"/>
    </source>
</evidence>
<gene>
    <name evidence="2" type="ORF">E2K98_12935</name>
</gene>